<feature type="compositionally biased region" description="Low complexity" evidence="1">
    <location>
        <begin position="49"/>
        <end position="69"/>
    </location>
</feature>
<sequence>MQLKFFMLAAIFGCAIASPVLEGADINARGLDVEGADFAARDFDLEMRAPQGGATPTGGSSQPTGSSQPNVQGGNPFFRGCGNRRDAVPFFRKNFPSFRVSVIIGFFFRTRKSGTVALFVLFNRRTGDYIYTLSTRERGIGPSHGYQFQGVAGWVYPDDRCGGFPLYRMWNTRTRKHFYTARVSERDQALRTGYEIEGITGFIYQN</sequence>
<reference evidence="4" key="1">
    <citation type="submission" date="2018-04" db="EMBL/GenBank/DDBJ databases">
        <title>Whole genome sequencing of Hypsizygus marmoreus.</title>
        <authorList>
            <person name="Choi I.-G."/>
            <person name="Min B."/>
            <person name="Kim J.-G."/>
            <person name="Kim S."/>
            <person name="Oh Y.-L."/>
            <person name="Kong W.-S."/>
            <person name="Park H."/>
            <person name="Jeong J."/>
            <person name="Song E.-S."/>
        </authorList>
    </citation>
    <scope>NUCLEOTIDE SEQUENCE [LARGE SCALE GENOMIC DNA]</scope>
    <source>
        <strain evidence="4">51987-8</strain>
    </source>
</reference>
<evidence type="ECO:0000259" key="3">
    <source>
        <dbReference type="Pfam" id="PF18885"/>
    </source>
</evidence>
<dbReference type="AlphaFoldDB" id="A0A369KEH9"/>
<keyword evidence="5" id="KW-1185">Reference proteome</keyword>
<proteinExistence type="predicted"/>
<protein>
    <recommendedName>
        <fullName evidence="3">DUF5648 domain-containing protein</fullName>
    </recommendedName>
</protein>
<comment type="caution">
    <text evidence="4">The sequence shown here is derived from an EMBL/GenBank/DDBJ whole genome shotgun (WGS) entry which is preliminary data.</text>
</comment>
<dbReference type="EMBL" id="LUEZ02000007">
    <property type="protein sequence ID" value="RDB30144.1"/>
    <property type="molecule type" value="Genomic_DNA"/>
</dbReference>
<feature type="signal peptide" evidence="2">
    <location>
        <begin position="1"/>
        <end position="17"/>
    </location>
</feature>
<evidence type="ECO:0000256" key="2">
    <source>
        <dbReference type="SAM" id="SignalP"/>
    </source>
</evidence>
<evidence type="ECO:0000313" key="5">
    <source>
        <dbReference type="Proteomes" id="UP000076154"/>
    </source>
</evidence>
<dbReference type="InterPro" id="IPR043708">
    <property type="entry name" value="DUF5648"/>
</dbReference>
<name>A0A369KEH9_HYPMA</name>
<evidence type="ECO:0000256" key="1">
    <source>
        <dbReference type="SAM" id="MobiDB-lite"/>
    </source>
</evidence>
<dbReference type="OrthoDB" id="9971254at2759"/>
<keyword evidence="2" id="KW-0732">Signal</keyword>
<dbReference type="InParanoid" id="A0A369KEH9"/>
<feature type="chain" id="PRO_5016760409" description="DUF5648 domain-containing protein" evidence="2">
    <location>
        <begin position="18"/>
        <end position="206"/>
    </location>
</feature>
<accession>A0A369KEH9</accession>
<evidence type="ECO:0000313" key="4">
    <source>
        <dbReference type="EMBL" id="RDB30144.1"/>
    </source>
</evidence>
<organism evidence="4 5">
    <name type="scientific">Hypsizygus marmoreus</name>
    <name type="common">White beech mushroom</name>
    <name type="synonym">Agaricus marmoreus</name>
    <dbReference type="NCBI Taxonomy" id="39966"/>
    <lineage>
        <taxon>Eukaryota</taxon>
        <taxon>Fungi</taxon>
        <taxon>Dikarya</taxon>
        <taxon>Basidiomycota</taxon>
        <taxon>Agaricomycotina</taxon>
        <taxon>Agaricomycetes</taxon>
        <taxon>Agaricomycetidae</taxon>
        <taxon>Agaricales</taxon>
        <taxon>Tricholomatineae</taxon>
        <taxon>Lyophyllaceae</taxon>
        <taxon>Hypsizygus</taxon>
    </lineage>
</organism>
<dbReference type="Pfam" id="PF18885">
    <property type="entry name" value="DUF5648"/>
    <property type="match status" value="1"/>
</dbReference>
<feature type="domain" description="DUF5648" evidence="3">
    <location>
        <begin position="110"/>
        <end position="202"/>
    </location>
</feature>
<dbReference type="Proteomes" id="UP000076154">
    <property type="component" value="Unassembled WGS sequence"/>
</dbReference>
<gene>
    <name evidence="4" type="ORF">Hypma_012349</name>
</gene>
<feature type="region of interest" description="Disordered" evidence="1">
    <location>
        <begin position="49"/>
        <end position="76"/>
    </location>
</feature>